<dbReference type="Proteomes" id="UP000515679">
    <property type="component" value="Chromosome"/>
</dbReference>
<dbReference type="InterPro" id="IPR020449">
    <property type="entry name" value="Tscrpt_reg_AraC-type_HTH"/>
</dbReference>
<evidence type="ECO:0000256" key="1">
    <source>
        <dbReference type="ARBA" id="ARBA00023015"/>
    </source>
</evidence>
<dbReference type="AlphaFoldDB" id="A0A7G5C295"/>
<sequence length="352" mass="40845">MEYTNRRRRGRKRMASYRVRQRSGLQSREHGEASQPDRRNVFDQRNSRLAVGRHGITQYFHPHAAYLWFRFRVPLWQFIYRRSGGHHWRPIGEGGTSMTNADNAIRIVVAEDEDLIRNNLVKKIESMDSALKVVYAAEDGKSALNYIRDNAADLIVTDIRMPVMDGLELIKSLQSHYPHIRKIITTGYADFEYARQAVRYEASEYLLKPIKTGELQKAIVRVQTSIENEKSMYKKNVAEGLRVNGAVSSEDIVGQVQHYLRENFTKEISLEEISRQFNFTPSYLSKIFIKHTGEAPSKYLISLRINEAKYLLANHPSLSVKEVAERVGYPDQFYFSRLFKQVTGCTPKEYQK</sequence>
<feature type="compositionally biased region" description="Basic and acidic residues" evidence="5">
    <location>
        <begin position="27"/>
        <end position="40"/>
    </location>
</feature>
<dbReference type="SMART" id="SM00448">
    <property type="entry name" value="REC"/>
    <property type="match status" value="1"/>
</dbReference>
<keyword evidence="9" id="KW-1185">Reference proteome</keyword>
<dbReference type="Pfam" id="PF00072">
    <property type="entry name" value="Response_reg"/>
    <property type="match status" value="1"/>
</dbReference>
<dbReference type="PROSITE" id="PS00041">
    <property type="entry name" value="HTH_ARAC_FAMILY_1"/>
    <property type="match status" value="1"/>
</dbReference>
<feature type="modified residue" description="4-aspartylphosphate" evidence="4">
    <location>
        <position position="158"/>
    </location>
</feature>
<dbReference type="InterPro" id="IPR018060">
    <property type="entry name" value="HTH_AraC"/>
</dbReference>
<name>A0A7G5C295_9BACL</name>
<dbReference type="KEGG" id="cchl:FPL14_20725"/>
<evidence type="ECO:0000313" key="8">
    <source>
        <dbReference type="EMBL" id="QMV43329.1"/>
    </source>
</evidence>
<dbReference type="PRINTS" id="PR00032">
    <property type="entry name" value="HTHARAC"/>
</dbReference>
<dbReference type="SUPFAM" id="SSF52172">
    <property type="entry name" value="CheY-like"/>
    <property type="match status" value="1"/>
</dbReference>
<keyword evidence="3" id="KW-0804">Transcription</keyword>
<organism evidence="8 9">
    <name type="scientific">Cohnella cholangitidis</name>
    <dbReference type="NCBI Taxonomy" id="2598458"/>
    <lineage>
        <taxon>Bacteria</taxon>
        <taxon>Bacillati</taxon>
        <taxon>Bacillota</taxon>
        <taxon>Bacilli</taxon>
        <taxon>Bacillales</taxon>
        <taxon>Paenibacillaceae</taxon>
        <taxon>Cohnella</taxon>
    </lineage>
</organism>
<dbReference type="GO" id="GO:0000160">
    <property type="term" value="P:phosphorelay signal transduction system"/>
    <property type="evidence" value="ECO:0007669"/>
    <property type="project" value="InterPro"/>
</dbReference>
<dbReference type="InterPro" id="IPR001789">
    <property type="entry name" value="Sig_transdc_resp-reg_receiver"/>
</dbReference>
<keyword evidence="1" id="KW-0805">Transcription regulation</keyword>
<proteinExistence type="predicted"/>
<dbReference type="InterPro" id="IPR011006">
    <property type="entry name" value="CheY-like_superfamily"/>
</dbReference>
<feature type="region of interest" description="Disordered" evidence="5">
    <location>
        <begin position="1"/>
        <end position="40"/>
    </location>
</feature>
<evidence type="ECO:0000259" key="6">
    <source>
        <dbReference type="PROSITE" id="PS01124"/>
    </source>
</evidence>
<evidence type="ECO:0000256" key="5">
    <source>
        <dbReference type="SAM" id="MobiDB-lite"/>
    </source>
</evidence>
<dbReference type="PANTHER" id="PTHR43280">
    <property type="entry name" value="ARAC-FAMILY TRANSCRIPTIONAL REGULATOR"/>
    <property type="match status" value="1"/>
</dbReference>
<reference evidence="8 9" key="1">
    <citation type="submission" date="2019-07" db="EMBL/GenBank/DDBJ databases">
        <authorList>
            <person name="Kim J.K."/>
            <person name="Cheong H.-M."/>
            <person name="Choi Y."/>
            <person name="Hwang K.J."/>
            <person name="Lee S."/>
            <person name="Choi C."/>
        </authorList>
    </citation>
    <scope>NUCLEOTIDE SEQUENCE [LARGE SCALE GENOMIC DNA]</scope>
    <source>
        <strain evidence="8 9">KS 22</strain>
    </source>
</reference>
<dbReference type="Gene3D" id="3.40.50.2300">
    <property type="match status" value="1"/>
</dbReference>
<dbReference type="SUPFAM" id="SSF46689">
    <property type="entry name" value="Homeodomain-like"/>
    <property type="match status" value="2"/>
</dbReference>
<evidence type="ECO:0000256" key="4">
    <source>
        <dbReference type="PROSITE-ProRule" id="PRU00169"/>
    </source>
</evidence>
<dbReference type="GO" id="GO:0003700">
    <property type="term" value="F:DNA-binding transcription factor activity"/>
    <property type="evidence" value="ECO:0007669"/>
    <property type="project" value="InterPro"/>
</dbReference>
<dbReference type="PROSITE" id="PS01124">
    <property type="entry name" value="HTH_ARAC_FAMILY_2"/>
    <property type="match status" value="1"/>
</dbReference>
<evidence type="ECO:0000256" key="2">
    <source>
        <dbReference type="ARBA" id="ARBA00023125"/>
    </source>
</evidence>
<dbReference type="EMBL" id="CP041969">
    <property type="protein sequence ID" value="QMV43329.1"/>
    <property type="molecule type" value="Genomic_DNA"/>
</dbReference>
<evidence type="ECO:0000256" key="3">
    <source>
        <dbReference type="ARBA" id="ARBA00023163"/>
    </source>
</evidence>
<accession>A0A7G5C295</accession>
<keyword evidence="4" id="KW-0597">Phosphoprotein</keyword>
<dbReference type="PANTHER" id="PTHR43280:SF28">
    <property type="entry name" value="HTH-TYPE TRANSCRIPTIONAL ACTIVATOR RHAS"/>
    <property type="match status" value="1"/>
</dbReference>
<keyword evidence="2" id="KW-0238">DNA-binding</keyword>
<dbReference type="InterPro" id="IPR018062">
    <property type="entry name" value="HTH_AraC-typ_CS"/>
</dbReference>
<feature type="compositionally biased region" description="Basic residues" evidence="5">
    <location>
        <begin position="1"/>
        <end position="21"/>
    </location>
</feature>
<dbReference type="GO" id="GO:0043565">
    <property type="term" value="F:sequence-specific DNA binding"/>
    <property type="evidence" value="ECO:0007669"/>
    <property type="project" value="InterPro"/>
</dbReference>
<feature type="domain" description="HTH araC/xylS-type" evidence="6">
    <location>
        <begin position="254"/>
        <end position="352"/>
    </location>
</feature>
<feature type="domain" description="Response regulatory" evidence="7">
    <location>
        <begin position="106"/>
        <end position="223"/>
    </location>
</feature>
<dbReference type="InterPro" id="IPR009057">
    <property type="entry name" value="Homeodomain-like_sf"/>
</dbReference>
<dbReference type="SMART" id="SM00342">
    <property type="entry name" value="HTH_ARAC"/>
    <property type="match status" value="1"/>
</dbReference>
<protein>
    <submittedName>
        <fullName evidence="8">Response regulator</fullName>
    </submittedName>
</protein>
<dbReference type="CDD" id="cd17536">
    <property type="entry name" value="REC_YesN-like"/>
    <property type="match status" value="1"/>
</dbReference>
<dbReference type="Gene3D" id="1.10.10.60">
    <property type="entry name" value="Homeodomain-like"/>
    <property type="match status" value="2"/>
</dbReference>
<evidence type="ECO:0000313" key="9">
    <source>
        <dbReference type="Proteomes" id="UP000515679"/>
    </source>
</evidence>
<gene>
    <name evidence="8" type="ORF">FPL14_20725</name>
</gene>
<evidence type="ECO:0000259" key="7">
    <source>
        <dbReference type="PROSITE" id="PS50110"/>
    </source>
</evidence>
<dbReference type="PROSITE" id="PS50110">
    <property type="entry name" value="RESPONSE_REGULATORY"/>
    <property type="match status" value="1"/>
</dbReference>
<dbReference type="Pfam" id="PF12833">
    <property type="entry name" value="HTH_18"/>
    <property type="match status" value="1"/>
</dbReference>